<organism evidence="2 3">
    <name type="scientific">Vibrio ostreicida</name>
    <dbReference type="NCBI Taxonomy" id="526588"/>
    <lineage>
        <taxon>Bacteria</taxon>
        <taxon>Pseudomonadati</taxon>
        <taxon>Pseudomonadota</taxon>
        <taxon>Gammaproteobacteria</taxon>
        <taxon>Vibrionales</taxon>
        <taxon>Vibrionaceae</taxon>
        <taxon>Vibrio</taxon>
    </lineage>
</organism>
<feature type="region of interest" description="Disordered" evidence="1">
    <location>
        <begin position="1"/>
        <end position="30"/>
    </location>
</feature>
<protein>
    <submittedName>
        <fullName evidence="2">Uncharacterized protein</fullName>
    </submittedName>
</protein>
<evidence type="ECO:0000256" key="1">
    <source>
        <dbReference type="SAM" id="MobiDB-lite"/>
    </source>
</evidence>
<comment type="caution">
    <text evidence="2">The sequence shown here is derived from an EMBL/GenBank/DDBJ whole genome shotgun (WGS) entry which is preliminary data.</text>
</comment>
<name>A0ABT8BTY1_9VIBR</name>
<accession>A0ABT8BTY1</accession>
<dbReference type="RefSeq" id="WP_170882867.1">
    <property type="nucleotide sequence ID" value="NZ_JABEYA020000007.1"/>
</dbReference>
<gene>
    <name evidence="2" type="ORF">QWZ16_09030</name>
</gene>
<keyword evidence="3" id="KW-1185">Reference proteome</keyword>
<evidence type="ECO:0000313" key="3">
    <source>
        <dbReference type="Proteomes" id="UP001238540"/>
    </source>
</evidence>
<sequence length="378" mass="41827">MINAVQFNQPLDSSDKLTGGTKRQSGKVASNHGAYEKNMQGILSTLQKNGVSLQKDYLTPDRFAVSELDLKGLEKITSHHQDTVFTDLYSKEETLMDKGRFLALAKEITDSVGQKTIDFEVEKVTAGKLKTEPLDAQDYAKGAPFFLSCKTKHCDFPGAVGGNYPVAEYLSTQGTSVKIFNDSNNYVGHYNLWKDNKGDFCIGTIAMIDNHGISQYSPKDLKNLILAQAISLLNNNEKANSVSIGMGGHNLKNTLPGKFEKNTEGFVALGQVRHADLKSVSESPLKRLEKITGYTVSMAGPVIVDQDQIGMAPEQRKDFKNALVVVNRENLEQKKKYCTTTMKQRTHVHSPQADRMKIAHLRNCNGRRPLKVKTDKAG</sequence>
<feature type="compositionally biased region" description="Polar residues" evidence="1">
    <location>
        <begin position="1"/>
        <end position="12"/>
    </location>
</feature>
<reference evidence="3" key="1">
    <citation type="journal article" date="2019" name="Int. J. Syst. Evol. Microbiol.">
        <title>The Global Catalogue of Microorganisms (GCM) 10K type strain sequencing project: providing services to taxonomists for standard genome sequencing and annotation.</title>
        <authorList>
            <consortium name="The Broad Institute Genomics Platform"/>
            <consortium name="The Broad Institute Genome Sequencing Center for Infectious Disease"/>
            <person name="Wu L."/>
            <person name="Ma J."/>
        </authorList>
    </citation>
    <scope>NUCLEOTIDE SEQUENCE [LARGE SCALE GENOMIC DNA]</scope>
    <source>
        <strain evidence="3">CECT 7398</strain>
    </source>
</reference>
<dbReference type="Proteomes" id="UP001238540">
    <property type="component" value="Unassembled WGS sequence"/>
</dbReference>
<dbReference type="EMBL" id="JAUFQC010000001">
    <property type="protein sequence ID" value="MDN3609839.1"/>
    <property type="molecule type" value="Genomic_DNA"/>
</dbReference>
<evidence type="ECO:0000313" key="2">
    <source>
        <dbReference type="EMBL" id="MDN3609839.1"/>
    </source>
</evidence>
<proteinExistence type="predicted"/>